<name>A0ABQ8TB92_PERAM</name>
<proteinExistence type="predicted"/>
<evidence type="ECO:0000256" key="1">
    <source>
        <dbReference type="SAM" id="MobiDB-lite"/>
    </source>
</evidence>
<gene>
    <name evidence="2" type="ORF">ANN_04548</name>
</gene>
<sequence>MMKVRKEEGETRCRHVAYSCRIALRGPPGLTSPSDGRITINSDICLPSYALRRDLGFNPGKIGAQLRNASLLTPLRFLPTRQPTSDFISMPVFDSSRTTLKVRLPLQSMKGDNAGEMSPGSSTESYPAFARIELRENPGKNLNQITFPDRDSNPGHLVSQPDALTVTPQVWTE</sequence>
<accession>A0ABQ8TB92</accession>
<protein>
    <submittedName>
        <fullName evidence="2">Uncharacterized protein</fullName>
    </submittedName>
</protein>
<evidence type="ECO:0000313" key="3">
    <source>
        <dbReference type="Proteomes" id="UP001148838"/>
    </source>
</evidence>
<keyword evidence="3" id="KW-1185">Reference proteome</keyword>
<comment type="caution">
    <text evidence="2">The sequence shown here is derived from an EMBL/GenBank/DDBJ whole genome shotgun (WGS) entry which is preliminary data.</text>
</comment>
<evidence type="ECO:0000313" key="2">
    <source>
        <dbReference type="EMBL" id="KAJ4442950.1"/>
    </source>
</evidence>
<organism evidence="2 3">
    <name type="scientific">Periplaneta americana</name>
    <name type="common">American cockroach</name>
    <name type="synonym">Blatta americana</name>
    <dbReference type="NCBI Taxonomy" id="6978"/>
    <lineage>
        <taxon>Eukaryota</taxon>
        <taxon>Metazoa</taxon>
        <taxon>Ecdysozoa</taxon>
        <taxon>Arthropoda</taxon>
        <taxon>Hexapoda</taxon>
        <taxon>Insecta</taxon>
        <taxon>Pterygota</taxon>
        <taxon>Neoptera</taxon>
        <taxon>Polyneoptera</taxon>
        <taxon>Dictyoptera</taxon>
        <taxon>Blattodea</taxon>
        <taxon>Blattoidea</taxon>
        <taxon>Blattidae</taxon>
        <taxon>Blattinae</taxon>
        <taxon>Periplaneta</taxon>
    </lineage>
</organism>
<dbReference type="Proteomes" id="UP001148838">
    <property type="component" value="Unassembled WGS sequence"/>
</dbReference>
<reference evidence="2 3" key="1">
    <citation type="journal article" date="2022" name="Allergy">
        <title>Genome assembly and annotation of Periplaneta americana reveal a comprehensive cockroach allergen profile.</title>
        <authorList>
            <person name="Wang L."/>
            <person name="Xiong Q."/>
            <person name="Saelim N."/>
            <person name="Wang L."/>
            <person name="Nong W."/>
            <person name="Wan A.T."/>
            <person name="Shi M."/>
            <person name="Liu X."/>
            <person name="Cao Q."/>
            <person name="Hui J.H.L."/>
            <person name="Sookrung N."/>
            <person name="Leung T.F."/>
            <person name="Tungtrongchitr A."/>
            <person name="Tsui S.K.W."/>
        </authorList>
    </citation>
    <scope>NUCLEOTIDE SEQUENCE [LARGE SCALE GENOMIC DNA]</scope>
    <source>
        <strain evidence="2">PWHHKU_190912</strain>
    </source>
</reference>
<feature type="region of interest" description="Disordered" evidence="1">
    <location>
        <begin position="146"/>
        <end position="173"/>
    </location>
</feature>
<dbReference type="EMBL" id="JAJSOF020000013">
    <property type="protein sequence ID" value="KAJ4442950.1"/>
    <property type="molecule type" value="Genomic_DNA"/>
</dbReference>